<dbReference type="GeneID" id="77730106"/>
<gene>
    <name evidence="2" type="ORF">MKK02DRAFT_40021</name>
</gene>
<sequence>MSVSAPVYDKSDPRSEKLFPFHVPMTPEWATVKDTFGSGAMMGAGAGMFIRNPLFVWGALVMAVLGFVGQKPMRREKDAASPLMGLGMGFMGVFSLLMPKLLAAPAVAPAST</sequence>
<evidence type="ECO:0000313" key="2">
    <source>
        <dbReference type="EMBL" id="KAI9639699.1"/>
    </source>
</evidence>
<evidence type="ECO:0000313" key="3">
    <source>
        <dbReference type="Proteomes" id="UP001164286"/>
    </source>
</evidence>
<comment type="caution">
    <text evidence="2">The sequence shown here is derived from an EMBL/GenBank/DDBJ whole genome shotgun (WGS) entry which is preliminary data.</text>
</comment>
<dbReference type="EMBL" id="JAKWFO010000001">
    <property type="protein sequence ID" value="KAI9639699.1"/>
    <property type="molecule type" value="Genomic_DNA"/>
</dbReference>
<proteinExistence type="predicted"/>
<protein>
    <submittedName>
        <fullName evidence="2">Uncharacterized protein</fullName>
    </submittedName>
</protein>
<keyword evidence="1" id="KW-0812">Transmembrane</keyword>
<dbReference type="AlphaFoldDB" id="A0AA38HI15"/>
<organism evidence="2 3">
    <name type="scientific">Dioszegia hungarica</name>
    <dbReference type="NCBI Taxonomy" id="4972"/>
    <lineage>
        <taxon>Eukaryota</taxon>
        <taxon>Fungi</taxon>
        <taxon>Dikarya</taxon>
        <taxon>Basidiomycota</taxon>
        <taxon>Agaricomycotina</taxon>
        <taxon>Tremellomycetes</taxon>
        <taxon>Tremellales</taxon>
        <taxon>Bulleribasidiaceae</taxon>
        <taxon>Dioszegia</taxon>
    </lineage>
</organism>
<evidence type="ECO:0000256" key="1">
    <source>
        <dbReference type="SAM" id="Phobius"/>
    </source>
</evidence>
<keyword evidence="3" id="KW-1185">Reference proteome</keyword>
<keyword evidence="1" id="KW-0472">Membrane</keyword>
<dbReference type="RefSeq" id="XP_052949476.1">
    <property type="nucleotide sequence ID" value="XM_053090901.1"/>
</dbReference>
<reference evidence="2" key="1">
    <citation type="journal article" date="2022" name="G3 (Bethesda)">
        <title>High quality genome of the basidiomycete yeast Dioszegia hungarica PDD-24b-2 isolated from cloud water.</title>
        <authorList>
            <person name="Jarrige D."/>
            <person name="Haridas S."/>
            <person name="Bleykasten-Grosshans C."/>
            <person name="Joly M."/>
            <person name="Nadalig T."/>
            <person name="Sancelme M."/>
            <person name="Vuilleumier S."/>
            <person name="Grigoriev I.V."/>
            <person name="Amato P."/>
            <person name="Bringel F."/>
        </authorList>
    </citation>
    <scope>NUCLEOTIDE SEQUENCE</scope>
    <source>
        <strain evidence="2">PDD-24b-2</strain>
    </source>
</reference>
<accession>A0AA38HI15</accession>
<feature type="transmembrane region" description="Helical" evidence="1">
    <location>
        <begin position="80"/>
        <end position="98"/>
    </location>
</feature>
<feature type="transmembrane region" description="Helical" evidence="1">
    <location>
        <begin position="49"/>
        <end position="68"/>
    </location>
</feature>
<name>A0AA38HI15_9TREE</name>
<keyword evidence="1" id="KW-1133">Transmembrane helix</keyword>
<dbReference type="Proteomes" id="UP001164286">
    <property type="component" value="Unassembled WGS sequence"/>
</dbReference>